<accession>A0A2J7ZEJ5</accession>
<gene>
    <name evidence="1" type="ORF">SMF913_14717</name>
</gene>
<dbReference type="Proteomes" id="UP000236520">
    <property type="component" value="Unassembled WGS sequence"/>
</dbReference>
<protein>
    <submittedName>
        <fullName evidence="1">Uncharacterized protein</fullName>
    </submittedName>
</protein>
<evidence type="ECO:0000313" key="2">
    <source>
        <dbReference type="Proteomes" id="UP000236520"/>
    </source>
</evidence>
<evidence type="ECO:0000313" key="1">
    <source>
        <dbReference type="EMBL" id="PNG98692.1"/>
    </source>
</evidence>
<name>A0A2J7ZEJ5_STRMQ</name>
<keyword evidence="2" id="KW-1185">Reference proteome</keyword>
<comment type="caution">
    <text evidence="1">The sequence shown here is derived from an EMBL/GenBank/DDBJ whole genome shotgun (WGS) entry which is preliminary data.</text>
</comment>
<organism evidence="1 2">
    <name type="scientific">Streptomyces malaysiensis</name>
    <dbReference type="NCBI Taxonomy" id="92644"/>
    <lineage>
        <taxon>Bacteria</taxon>
        <taxon>Bacillati</taxon>
        <taxon>Actinomycetota</taxon>
        <taxon>Actinomycetes</taxon>
        <taxon>Kitasatosporales</taxon>
        <taxon>Streptomycetaceae</taxon>
        <taxon>Streptomyces</taxon>
        <taxon>Streptomyces violaceusniger group</taxon>
    </lineage>
</organism>
<reference evidence="1 2" key="1">
    <citation type="submission" date="2015-09" db="EMBL/GenBank/DDBJ databases">
        <title>Genome sequence, genome mining and natural product profiling of a biocontrol bacterium Streptomyces malaysiensis F913.</title>
        <authorList>
            <person name="Xu Y."/>
            <person name="Wei J."/>
            <person name="Xie J."/>
            <person name="Li T."/>
            <person name="Zhou Z."/>
        </authorList>
    </citation>
    <scope>NUCLEOTIDE SEQUENCE [LARGE SCALE GENOMIC DNA]</scope>
    <source>
        <strain evidence="1 2">F913</strain>
    </source>
</reference>
<sequence>MGVRRLCVRAGLSWDFTMIIEVFHRL</sequence>
<dbReference type="AlphaFoldDB" id="A0A2J7ZEJ5"/>
<dbReference type="EMBL" id="LJIW01000001">
    <property type="protein sequence ID" value="PNG98692.1"/>
    <property type="molecule type" value="Genomic_DNA"/>
</dbReference>
<proteinExistence type="predicted"/>